<organism evidence="3">
    <name type="scientific">Dissoconium aciculare CBS 342.82</name>
    <dbReference type="NCBI Taxonomy" id="1314786"/>
    <lineage>
        <taxon>Eukaryota</taxon>
        <taxon>Fungi</taxon>
        <taxon>Dikarya</taxon>
        <taxon>Ascomycota</taxon>
        <taxon>Pezizomycotina</taxon>
        <taxon>Dothideomycetes</taxon>
        <taxon>Dothideomycetidae</taxon>
        <taxon>Mycosphaerellales</taxon>
        <taxon>Dissoconiaceae</taxon>
        <taxon>Dissoconium</taxon>
    </lineage>
</organism>
<dbReference type="PANTHER" id="PTHR10622:SF10">
    <property type="entry name" value="HET DOMAIN-CONTAINING PROTEIN"/>
    <property type="match status" value="1"/>
</dbReference>
<evidence type="ECO:0000313" key="2">
    <source>
        <dbReference type="Proteomes" id="UP000504637"/>
    </source>
</evidence>
<gene>
    <name evidence="3" type="ORF">K489DRAFT_395150</name>
</gene>
<dbReference type="Proteomes" id="UP000504637">
    <property type="component" value="Unplaced"/>
</dbReference>
<evidence type="ECO:0000259" key="1">
    <source>
        <dbReference type="Pfam" id="PF06985"/>
    </source>
</evidence>
<feature type="domain" description="Heterokaryon incompatibility" evidence="1">
    <location>
        <begin position="69"/>
        <end position="119"/>
    </location>
</feature>
<dbReference type="PANTHER" id="PTHR10622">
    <property type="entry name" value="HET DOMAIN-CONTAINING PROTEIN"/>
    <property type="match status" value="1"/>
</dbReference>
<dbReference type="RefSeq" id="XP_033458437.1">
    <property type="nucleotide sequence ID" value="XM_033606830.1"/>
</dbReference>
<dbReference type="OrthoDB" id="6250593at2759"/>
<protein>
    <submittedName>
        <fullName evidence="3">HET-domain-containing protein</fullName>
    </submittedName>
</protein>
<sequence>MRLLNVHTFEFRTFLGDDVPNYSIASHRWIHDEASIKDIIKKRNIESGGYQKVEGFCSYVKQANSLYKDSHPDLCCDYLWIDTCCIDQKSSLEVDTAIRSMFQWYNKSVICYAYLADVEPLSVGNDRVEASFRESVWFSRGWTLQELLAPRTVVFLTKNWEVIGHKCTSSAITDGGQCPGVGHRLNGIISEITGIPELVLYDYPRSKELSIEERMSWSAQRKTTRQEDMVYCLLGIFEIHMPVMYGEGEFAQIRLRNEIEKKTEAWEKGQKAGGSRRFTCTNRRHWF</sequence>
<dbReference type="Pfam" id="PF06985">
    <property type="entry name" value="HET"/>
    <property type="match status" value="1"/>
</dbReference>
<dbReference type="GeneID" id="54364630"/>
<accession>A0A6J3M066</accession>
<keyword evidence="2" id="KW-1185">Reference proteome</keyword>
<dbReference type="AlphaFoldDB" id="A0A6J3M066"/>
<reference evidence="3" key="1">
    <citation type="submission" date="2020-01" db="EMBL/GenBank/DDBJ databases">
        <authorList>
            <consortium name="DOE Joint Genome Institute"/>
            <person name="Haridas S."/>
            <person name="Albert R."/>
            <person name="Binder M."/>
            <person name="Bloem J."/>
            <person name="Labutti K."/>
            <person name="Salamov A."/>
            <person name="Andreopoulos B."/>
            <person name="Baker S.E."/>
            <person name="Barry K."/>
            <person name="Bills G."/>
            <person name="Bluhm B.H."/>
            <person name="Cannon C."/>
            <person name="Castanera R."/>
            <person name="Culley D.E."/>
            <person name="Daum C."/>
            <person name="Ezra D."/>
            <person name="Gonzalez J.B."/>
            <person name="Henrissat B."/>
            <person name="Kuo A."/>
            <person name="Liang C."/>
            <person name="Lipzen A."/>
            <person name="Lutzoni F."/>
            <person name="Magnuson J."/>
            <person name="Mondo S."/>
            <person name="Nolan M."/>
            <person name="Ohm R."/>
            <person name="Pangilinan J."/>
            <person name="Park H.-J."/>
            <person name="Ramirez L."/>
            <person name="Alfaro M."/>
            <person name="Sun H."/>
            <person name="Tritt A."/>
            <person name="Yoshinaga Y."/>
            <person name="Zwiers L.-H."/>
            <person name="Turgeon B.G."/>
            <person name="Goodwin S.B."/>
            <person name="Spatafora J.W."/>
            <person name="Crous P.W."/>
            <person name="Grigoriev I.V."/>
        </authorList>
    </citation>
    <scope>NUCLEOTIDE SEQUENCE</scope>
    <source>
        <strain evidence="3">CBS 342.82</strain>
    </source>
</reference>
<proteinExistence type="predicted"/>
<evidence type="ECO:0000313" key="3">
    <source>
        <dbReference type="RefSeq" id="XP_033458437.1"/>
    </source>
</evidence>
<dbReference type="InterPro" id="IPR010730">
    <property type="entry name" value="HET"/>
</dbReference>
<reference evidence="3" key="2">
    <citation type="submission" date="2020-04" db="EMBL/GenBank/DDBJ databases">
        <authorList>
            <consortium name="NCBI Genome Project"/>
        </authorList>
    </citation>
    <scope>NUCLEOTIDE SEQUENCE</scope>
    <source>
        <strain evidence="3">CBS 342.82</strain>
    </source>
</reference>
<reference evidence="3" key="3">
    <citation type="submission" date="2025-08" db="UniProtKB">
        <authorList>
            <consortium name="RefSeq"/>
        </authorList>
    </citation>
    <scope>IDENTIFICATION</scope>
    <source>
        <strain evidence="3">CBS 342.82</strain>
    </source>
</reference>
<name>A0A6J3M066_9PEZI</name>